<keyword evidence="3" id="KW-1185">Reference proteome</keyword>
<comment type="caution">
    <text evidence="2">The sequence shown here is derived from an EMBL/GenBank/DDBJ whole genome shotgun (WGS) entry which is preliminary data.</text>
</comment>
<name>A0AAD6CQS8_9EURO</name>
<accession>A0AAD6CQS8</accession>
<proteinExistence type="predicted"/>
<gene>
    <name evidence="2" type="ORF">N7494_009841</name>
</gene>
<evidence type="ECO:0000256" key="1">
    <source>
        <dbReference type="SAM" id="MobiDB-lite"/>
    </source>
</evidence>
<evidence type="ECO:0000313" key="3">
    <source>
        <dbReference type="Proteomes" id="UP001220324"/>
    </source>
</evidence>
<dbReference type="Proteomes" id="UP001220324">
    <property type="component" value="Unassembled WGS sequence"/>
</dbReference>
<protein>
    <submittedName>
        <fullName evidence="2">Uncharacterized protein</fullName>
    </submittedName>
</protein>
<organism evidence="2 3">
    <name type="scientific">Penicillium frequentans</name>
    <dbReference type="NCBI Taxonomy" id="3151616"/>
    <lineage>
        <taxon>Eukaryota</taxon>
        <taxon>Fungi</taxon>
        <taxon>Dikarya</taxon>
        <taxon>Ascomycota</taxon>
        <taxon>Pezizomycotina</taxon>
        <taxon>Eurotiomycetes</taxon>
        <taxon>Eurotiomycetidae</taxon>
        <taxon>Eurotiales</taxon>
        <taxon>Aspergillaceae</taxon>
        <taxon>Penicillium</taxon>
    </lineage>
</organism>
<dbReference type="AlphaFoldDB" id="A0AAD6CQS8"/>
<reference evidence="2 3" key="1">
    <citation type="journal article" date="2023" name="IMA Fungus">
        <title>Comparative genomic study of the Penicillium genus elucidates a diverse pangenome and 15 lateral gene transfer events.</title>
        <authorList>
            <person name="Petersen C."/>
            <person name="Sorensen T."/>
            <person name="Nielsen M.R."/>
            <person name="Sondergaard T.E."/>
            <person name="Sorensen J.L."/>
            <person name="Fitzpatrick D.A."/>
            <person name="Frisvad J.C."/>
            <person name="Nielsen K.L."/>
        </authorList>
    </citation>
    <scope>NUCLEOTIDE SEQUENCE [LARGE SCALE GENOMIC DNA]</scope>
    <source>
        <strain evidence="2 3">IBT 35679</strain>
    </source>
</reference>
<dbReference type="EMBL" id="JAQIZZ010000007">
    <property type="protein sequence ID" value="KAJ5533289.1"/>
    <property type="molecule type" value="Genomic_DNA"/>
</dbReference>
<feature type="region of interest" description="Disordered" evidence="1">
    <location>
        <begin position="34"/>
        <end position="81"/>
    </location>
</feature>
<sequence length="81" mass="8493">MAYVATPQSTPMSFAPPISSDALMSFSQDISKSIMAGNKSSKKLEDGMPPAPPPSPISFAVDSNGKASNIKHEKIPSLSLE</sequence>
<evidence type="ECO:0000313" key="2">
    <source>
        <dbReference type="EMBL" id="KAJ5533289.1"/>
    </source>
</evidence>